<feature type="transmembrane region" description="Helical" evidence="2">
    <location>
        <begin position="103"/>
        <end position="129"/>
    </location>
</feature>
<keyword evidence="2" id="KW-1133">Transmembrane helix</keyword>
<evidence type="ECO:0000313" key="3">
    <source>
        <dbReference type="EMBL" id="TVU05861.1"/>
    </source>
</evidence>
<protein>
    <submittedName>
        <fullName evidence="3">Uncharacterized protein</fullName>
    </submittedName>
</protein>
<sequence>MAADAGAMGPVVSSPPLELGRPVPAAGKALAYLCLAGQWVAGAALGTATVTRRAWGVNSPVFGASFKTCIGAFLFSTLILLAVGQENLFKDVRLKGGILRKIFLPGSFVWAPFILLFLAGALVMVWYVVGSQGKSIGLALVDVGFLGISALSCLVLIPTIALEVWKTKAMGCCIAVSEVLLPCPPAGSGESANRATAPLTSGLPQRPAPPLSCAPARHEDPQLPLPCAAVPALPLPCAATSSIPCAPVSFIDPEEAEKEAKAHELDTRAAIEHRGKVLVLELAMADFLCGTSSNF</sequence>
<dbReference type="AlphaFoldDB" id="A0A5J9T5U2"/>
<dbReference type="Proteomes" id="UP000324897">
    <property type="component" value="Unassembled WGS sequence"/>
</dbReference>
<evidence type="ECO:0000256" key="1">
    <source>
        <dbReference type="SAM" id="MobiDB-lite"/>
    </source>
</evidence>
<proteinExistence type="predicted"/>
<dbReference type="EMBL" id="RWGY01000051">
    <property type="protein sequence ID" value="TVU05861.1"/>
    <property type="molecule type" value="Genomic_DNA"/>
</dbReference>
<feature type="transmembrane region" description="Helical" evidence="2">
    <location>
        <begin position="62"/>
        <end position="83"/>
    </location>
</feature>
<dbReference type="Gramene" id="TVU05861">
    <property type="protein sequence ID" value="TVU05861"/>
    <property type="gene ID" value="EJB05_49045"/>
</dbReference>
<feature type="transmembrane region" description="Helical" evidence="2">
    <location>
        <begin position="29"/>
        <end position="50"/>
    </location>
</feature>
<organism evidence="3 4">
    <name type="scientific">Eragrostis curvula</name>
    <name type="common">weeping love grass</name>
    <dbReference type="NCBI Taxonomy" id="38414"/>
    <lineage>
        <taxon>Eukaryota</taxon>
        <taxon>Viridiplantae</taxon>
        <taxon>Streptophyta</taxon>
        <taxon>Embryophyta</taxon>
        <taxon>Tracheophyta</taxon>
        <taxon>Spermatophyta</taxon>
        <taxon>Magnoliopsida</taxon>
        <taxon>Liliopsida</taxon>
        <taxon>Poales</taxon>
        <taxon>Poaceae</taxon>
        <taxon>PACMAD clade</taxon>
        <taxon>Chloridoideae</taxon>
        <taxon>Eragrostideae</taxon>
        <taxon>Eragrostidinae</taxon>
        <taxon>Eragrostis</taxon>
    </lineage>
</organism>
<keyword evidence="4" id="KW-1185">Reference proteome</keyword>
<evidence type="ECO:0000313" key="4">
    <source>
        <dbReference type="Proteomes" id="UP000324897"/>
    </source>
</evidence>
<keyword evidence="2" id="KW-0472">Membrane</keyword>
<feature type="transmembrane region" description="Helical" evidence="2">
    <location>
        <begin position="135"/>
        <end position="161"/>
    </location>
</feature>
<reference evidence="3 4" key="1">
    <citation type="journal article" date="2019" name="Sci. Rep.">
        <title>A high-quality genome of Eragrostis curvula grass provides insights into Poaceae evolution and supports new strategies to enhance forage quality.</title>
        <authorList>
            <person name="Carballo J."/>
            <person name="Santos B.A.C.M."/>
            <person name="Zappacosta D."/>
            <person name="Garbus I."/>
            <person name="Selva J.P."/>
            <person name="Gallo C.A."/>
            <person name="Diaz A."/>
            <person name="Albertini E."/>
            <person name="Caccamo M."/>
            <person name="Echenique V."/>
        </authorList>
    </citation>
    <scope>NUCLEOTIDE SEQUENCE [LARGE SCALE GENOMIC DNA]</scope>
    <source>
        <strain evidence="4">cv. Victoria</strain>
        <tissue evidence="3">Leaf</tissue>
    </source>
</reference>
<evidence type="ECO:0000256" key="2">
    <source>
        <dbReference type="SAM" id="Phobius"/>
    </source>
</evidence>
<keyword evidence="2" id="KW-0812">Transmembrane</keyword>
<accession>A0A5J9T5U2</accession>
<feature type="compositionally biased region" description="Polar residues" evidence="1">
    <location>
        <begin position="192"/>
        <end position="203"/>
    </location>
</feature>
<comment type="caution">
    <text evidence="3">The sequence shown here is derived from an EMBL/GenBank/DDBJ whole genome shotgun (WGS) entry which is preliminary data.</text>
</comment>
<gene>
    <name evidence="3" type="ORF">EJB05_49045</name>
</gene>
<name>A0A5J9T5U2_9POAL</name>
<feature type="region of interest" description="Disordered" evidence="1">
    <location>
        <begin position="192"/>
        <end position="215"/>
    </location>
</feature>